<proteinExistence type="predicted"/>
<dbReference type="Proteomes" id="UP000094527">
    <property type="component" value="Unassembled WGS sequence"/>
</dbReference>
<sequence>MRFMINQYQVAQLFTVANLSKLETGGGDGVEVLKNEPFTGKPLFYGQYPEGQYTKKLYIGKKKVNGVVRTILPATALIGIEEAWNAYPYCRTIIKNEFMGDDFNLTVESMHCPGRGELENVHRLPPDQLAEREVVWIDIAAELADSKDYNPKEDPAKFKSKKTGRGSLKPGWTKTVQPSMTCYKLVSAKFKWFGLQKIVEGKMHKGIRRMFTLFHRQLFCLMDEWHGLTIENIREIENKTKDELRSLQQQAETRGMNLDS</sequence>
<dbReference type="FunFam" id="3.30.530.20:FF:000028">
    <property type="entry name" value="Phosphatidylinositol transfer protein 5"/>
    <property type="match status" value="1"/>
</dbReference>
<dbReference type="OrthoDB" id="18453at2759"/>
<dbReference type="InterPro" id="IPR001666">
    <property type="entry name" value="PI_transfer"/>
</dbReference>
<evidence type="ECO:0000313" key="4">
    <source>
        <dbReference type="Proteomes" id="UP000094527"/>
    </source>
</evidence>
<comment type="caution">
    <text evidence="3">The sequence shown here is derived from an EMBL/GenBank/DDBJ whole genome shotgun (WGS) entry which is preliminary data.</text>
</comment>
<dbReference type="GO" id="GO:0035091">
    <property type="term" value="F:phosphatidylinositol binding"/>
    <property type="evidence" value="ECO:0007669"/>
    <property type="project" value="TreeGrafter"/>
</dbReference>
<evidence type="ECO:0000259" key="2">
    <source>
        <dbReference type="Pfam" id="PF02121"/>
    </source>
</evidence>
<name>A0A1D2N6N8_ORCCI</name>
<dbReference type="Gene3D" id="3.30.530.20">
    <property type="match status" value="1"/>
</dbReference>
<dbReference type="InterPro" id="IPR055261">
    <property type="entry name" value="PI_transfer_N"/>
</dbReference>
<accession>A0A1D2N6N8</accession>
<feature type="region of interest" description="Disordered" evidence="1">
    <location>
        <begin position="151"/>
        <end position="170"/>
    </location>
</feature>
<organism evidence="3 4">
    <name type="scientific">Orchesella cincta</name>
    <name type="common">Springtail</name>
    <name type="synonym">Podura cincta</name>
    <dbReference type="NCBI Taxonomy" id="48709"/>
    <lineage>
        <taxon>Eukaryota</taxon>
        <taxon>Metazoa</taxon>
        <taxon>Ecdysozoa</taxon>
        <taxon>Arthropoda</taxon>
        <taxon>Hexapoda</taxon>
        <taxon>Collembola</taxon>
        <taxon>Entomobryomorpha</taxon>
        <taxon>Entomobryoidea</taxon>
        <taxon>Orchesellidae</taxon>
        <taxon>Orchesellinae</taxon>
        <taxon>Orchesella</taxon>
    </lineage>
</organism>
<dbReference type="SUPFAM" id="SSF55961">
    <property type="entry name" value="Bet v1-like"/>
    <property type="match status" value="1"/>
</dbReference>
<dbReference type="InterPro" id="IPR023393">
    <property type="entry name" value="START-like_dom_sf"/>
</dbReference>
<protein>
    <submittedName>
        <fullName evidence="3">Phosphatidylinositol transfer protein alpha isoform</fullName>
    </submittedName>
</protein>
<dbReference type="GO" id="GO:0008525">
    <property type="term" value="F:phosphatidylcholine transporter activity"/>
    <property type="evidence" value="ECO:0007669"/>
    <property type="project" value="TreeGrafter"/>
</dbReference>
<dbReference type="GO" id="GO:0005737">
    <property type="term" value="C:cytoplasm"/>
    <property type="evidence" value="ECO:0007669"/>
    <property type="project" value="TreeGrafter"/>
</dbReference>
<dbReference type="EMBL" id="LJIJ01000188">
    <property type="protein sequence ID" value="ODN00745.1"/>
    <property type="molecule type" value="Genomic_DNA"/>
</dbReference>
<dbReference type="GO" id="GO:0031210">
    <property type="term" value="F:phosphatidylcholine binding"/>
    <property type="evidence" value="ECO:0007669"/>
    <property type="project" value="TreeGrafter"/>
</dbReference>
<evidence type="ECO:0000256" key="1">
    <source>
        <dbReference type="SAM" id="MobiDB-lite"/>
    </source>
</evidence>
<dbReference type="GO" id="GO:0071944">
    <property type="term" value="C:cell periphery"/>
    <property type="evidence" value="ECO:0007669"/>
    <property type="project" value="UniProtKB-ARBA"/>
</dbReference>
<dbReference type="PRINTS" id="PR00391">
    <property type="entry name" value="PITRANSFER"/>
</dbReference>
<feature type="domain" description="Phosphatidylinositol transfer protein N-terminal" evidence="2">
    <location>
        <begin position="1"/>
        <end position="241"/>
    </location>
</feature>
<reference evidence="3 4" key="1">
    <citation type="journal article" date="2016" name="Genome Biol. Evol.">
        <title>Gene Family Evolution Reflects Adaptation to Soil Environmental Stressors in the Genome of the Collembolan Orchesella cincta.</title>
        <authorList>
            <person name="Faddeeva-Vakhrusheva A."/>
            <person name="Derks M.F."/>
            <person name="Anvar S.Y."/>
            <person name="Agamennone V."/>
            <person name="Suring W."/>
            <person name="Smit S."/>
            <person name="van Straalen N.M."/>
            <person name="Roelofs D."/>
        </authorList>
    </citation>
    <scope>NUCLEOTIDE SEQUENCE [LARGE SCALE GENOMIC DNA]</scope>
    <source>
        <tissue evidence="3">Mixed pool</tissue>
    </source>
</reference>
<dbReference type="PANTHER" id="PTHR10658:SF11">
    <property type="entry name" value="VIBRATOR, ISOFORM B"/>
    <property type="match status" value="1"/>
</dbReference>
<dbReference type="STRING" id="48709.A0A1D2N6N8"/>
<evidence type="ECO:0000313" key="3">
    <source>
        <dbReference type="EMBL" id="ODN00745.1"/>
    </source>
</evidence>
<dbReference type="AlphaFoldDB" id="A0A1D2N6N8"/>
<dbReference type="PANTHER" id="PTHR10658">
    <property type="entry name" value="PHOSPHATIDYLINOSITOL TRANSFER PROTEIN"/>
    <property type="match status" value="1"/>
</dbReference>
<dbReference type="Pfam" id="PF02121">
    <property type="entry name" value="IP_trans"/>
    <property type="match status" value="1"/>
</dbReference>
<gene>
    <name evidence="3" type="ORF">Ocin01_05942</name>
</gene>
<dbReference type="OMA" id="NFTEWIS"/>
<keyword evidence="4" id="KW-1185">Reference proteome</keyword>
<dbReference type="GO" id="GO:0008526">
    <property type="term" value="F:phosphatidylinositol transfer activity"/>
    <property type="evidence" value="ECO:0007669"/>
    <property type="project" value="TreeGrafter"/>
</dbReference>